<accession>A0A433TU61</accession>
<evidence type="ECO:0000256" key="4">
    <source>
        <dbReference type="ARBA" id="ARBA00023125"/>
    </source>
</evidence>
<feature type="compositionally biased region" description="Polar residues" evidence="6">
    <location>
        <begin position="371"/>
        <end position="383"/>
    </location>
</feature>
<dbReference type="PROSITE" id="PS50950">
    <property type="entry name" value="ZF_THAP"/>
    <property type="match status" value="1"/>
</dbReference>
<evidence type="ECO:0000313" key="9">
    <source>
        <dbReference type="Proteomes" id="UP000271974"/>
    </source>
</evidence>
<keyword evidence="9" id="KW-1185">Reference proteome</keyword>
<reference evidence="8 9" key="1">
    <citation type="submission" date="2019-01" db="EMBL/GenBank/DDBJ databases">
        <title>A draft genome assembly of the solar-powered sea slug Elysia chlorotica.</title>
        <authorList>
            <person name="Cai H."/>
            <person name="Li Q."/>
            <person name="Fang X."/>
            <person name="Li J."/>
            <person name="Curtis N.E."/>
            <person name="Altenburger A."/>
            <person name="Shibata T."/>
            <person name="Feng M."/>
            <person name="Maeda T."/>
            <person name="Schwartz J.A."/>
            <person name="Shigenobu S."/>
            <person name="Lundholm N."/>
            <person name="Nishiyama T."/>
            <person name="Yang H."/>
            <person name="Hasebe M."/>
            <person name="Li S."/>
            <person name="Pierce S.K."/>
            <person name="Wang J."/>
        </authorList>
    </citation>
    <scope>NUCLEOTIDE SEQUENCE [LARGE SCALE GENOMIC DNA]</scope>
    <source>
        <strain evidence="8">EC2010</strain>
        <tissue evidence="8">Whole organism of an adult</tissue>
    </source>
</reference>
<dbReference type="Proteomes" id="UP000271974">
    <property type="component" value="Unassembled WGS sequence"/>
</dbReference>
<evidence type="ECO:0000256" key="6">
    <source>
        <dbReference type="SAM" id="MobiDB-lite"/>
    </source>
</evidence>
<dbReference type="SUPFAM" id="SSF57716">
    <property type="entry name" value="Glucocorticoid receptor-like (DNA-binding domain)"/>
    <property type="match status" value="1"/>
</dbReference>
<evidence type="ECO:0000256" key="1">
    <source>
        <dbReference type="ARBA" id="ARBA00022723"/>
    </source>
</evidence>
<dbReference type="STRING" id="188477.A0A433TU61"/>
<evidence type="ECO:0000313" key="8">
    <source>
        <dbReference type="EMBL" id="RUS85094.1"/>
    </source>
</evidence>
<sequence length="383" mass="42852">MKEGLVSLNKAWPDIVNIQTQRPVRFHQFPDPVKEKESATSTDIRTQRPVRFHQFPDPVKEKERCSKWIINLRRADLHLKNIRHKSVCSVHFELNAYNCPSDIATSRLLPSAVPTLIACPNPPRLSASCRPPPKKRCVDTSESINLEAETHCADSDPTEDESTSNGTKTESGEDKLLKLEKELAKAKLALKHYQSRNKLLCRQVKCLRAANEKCVTKELALHSKLEKAIKFNLENFLKQLPPLPSALISVLLKKAKKVSWKKEPQGVGLCPSLLKMIHLSVRDDVSVTGLSGGTDTPNTPLPEPGPSGGTDTPNTSLPEPGPSGDTDTPNTPLPEPEMTTTYSEPKRLTRKRKRQPEMWKKKQDKGPYCSRQKSYQLDGTSYS</sequence>
<feature type="region of interest" description="Disordered" evidence="6">
    <location>
        <begin position="149"/>
        <end position="173"/>
    </location>
</feature>
<keyword evidence="2 5" id="KW-0863">Zinc-finger</keyword>
<feature type="domain" description="THAP-type" evidence="7">
    <location>
        <begin position="29"/>
        <end position="117"/>
    </location>
</feature>
<evidence type="ECO:0000256" key="5">
    <source>
        <dbReference type="PROSITE-ProRule" id="PRU00309"/>
    </source>
</evidence>
<dbReference type="AlphaFoldDB" id="A0A433TU61"/>
<protein>
    <recommendedName>
        <fullName evidence="7">THAP-type domain-containing protein</fullName>
    </recommendedName>
</protein>
<keyword evidence="4 5" id="KW-0238">DNA-binding</keyword>
<dbReference type="GO" id="GO:0008270">
    <property type="term" value="F:zinc ion binding"/>
    <property type="evidence" value="ECO:0007669"/>
    <property type="project" value="UniProtKB-KW"/>
</dbReference>
<gene>
    <name evidence="8" type="ORF">EGW08_007146</name>
</gene>
<dbReference type="Pfam" id="PF05485">
    <property type="entry name" value="THAP"/>
    <property type="match status" value="1"/>
</dbReference>
<name>A0A433TU61_ELYCH</name>
<dbReference type="SMART" id="SM00980">
    <property type="entry name" value="THAP"/>
    <property type="match status" value="1"/>
</dbReference>
<dbReference type="OrthoDB" id="6320751at2759"/>
<evidence type="ECO:0000259" key="7">
    <source>
        <dbReference type="PROSITE" id="PS50950"/>
    </source>
</evidence>
<evidence type="ECO:0000256" key="2">
    <source>
        <dbReference type="ARBA" id="ARBA00022771"/>
    </source>
</evidence>
<comment type="caution">
    <text evidence="8">The sequence shown here is derived from an EMBL/GenBank/DDBJ whole genome shotgun (WGS) entry which is preliminary data.</text>
</comment>
<feature type="compositionally biased region" description="Basic and acidic residues" evidence="6">
    <location>
        <begin position="355"/>
        <end position="365"/>
    </location>
</feature>
<dbReference type="EMBL" id="RQTK01000182">
    <property type="protein sequence ID" value="RUS85094.1"/>
    <property type="molecule type" value="Genomic_DNA"/>
</dbReference>
<dbReference type="SMART" id="SM00692">
    <property type="entry name" value="DM3"/>
    <property type="match status" value="1"/>
</dbReference>
<keyword evidence="1" id="KW-0479">Metal-binding</keyword>
<evidence type="ECO:0000256" key="3">
    <source>
        <dbReference type="ARBA" id="ARBA00022833"/>
    </source>
</evidence>
<feature type="region of interest" description="Disordered" evidence="6">
    <location>
        <begin position="288"/>
        <end position="383"/>
    </location>
</feature>
<dbReference type="InterPro" id="IPR006612">
    <property type="entry name" value="THAP_Znf"/>
</dbReference>
<proteinExistence type="predicted"/>
<dbReference type="GO" id="GO:0003677">
    <property type="term" value="F:DNA binding"/>
    <property type="evidence" value="ECO:0007669"/>
    <property type="project" value="UniProtKB-UniRule"/>
</dbReference>
<keyword evidence="3" id="KW-0862">Zinc</keyword>
<organism evidence="8 9">
    <name type="scientific">Elysia chlorotica</name>
    <name type="common">Eastern emerald elysia</name>
    <name type="synonym">Sea slug</name>
    <dbReference type="NCBI Taxonomy" id="188477"/>
    <lineage>
        <taxon>Eukaryota</taxon>
        <taxon>Metazoa</taxon>
        <taxon>Spiralia</taxon>
        <taxon>Lophotrochozoa</taxon>
        <taxon>Mollusca</taxon>
        <taxon>Gastropoda</taxon>
        <taxon>Heterobranchia</taxon>
        <taxon>Euthyneura</taxon>
        <taxon>Panpulmonata</taxon>
        <taxon>Sacoglossa</taxon>
        <taxon>Placobranchoidea</taxon>
        <taxon>Plakobranchidae</taxon>
        <taxon>Elysia</taxon>
    </lineage>
</organism>